<dbReference type="EMBL" id="JAYKOT010000003">
    <property type="protein sequence ID" value="MEB3429609.1"/>
    <property type="molecule type" value="Genomic_DNA"/>
</dbReference>
<dbReference type="GO" id="GO:0005524">
    <property type="term" value="F:ATP binding"/>
    <property type="evidence" value="ECO:0007669"/>
    <property type="project" value="UniProtKB-UniRule"/>
</dbReference>
<evidence type="ECO:0000256" key="1">
    <source>
        <dbReference type="ARBA" id="ARBA00006271"/>
    </source>
</evidence>
<dbReference type="Gene3D" id="1.10.1420.10">
    <property type="match status" value="2"/>
</dbReference>
<organism evidence="12 13">
    <name type="scientific">Citroniella saccharovorans</name>
    <dbReference type="NCBI Taxonomy" id="2053367"/>
    <lineage>
        <taxon>Bacteria</taxon>
        <taxon>Bacillati</taxon>
        <taxon>Bacillota</taxon>
        <taxon>Tissierellia</taxon>
        <taxon>Tissierellales</taxon>
        <taxon>Peptoniphilaceae</taxon>
        <taxon>Citroniella</taxon>
    </lineage>
</organism>
<keyword evidence="10" id="KW-0175">Coiled coil</keyword>
<feature type="domain" description="DNA mismatch repair proteins mutS family" evidence="11">
    <location>
        <begin position="671"/>
        <end position="687"/>
    </location>
</feature>
<accession>A0AAW9MVJ6</accession>
<dbReference type="InterPro" id="IPR007861">
    <property type="entry name" value="DNA_mismatch_repair_MutS_clamp"/>
</dbReference>
<comment type="function">
    <text evidence="8 9">This protein is involved in the repair of mismatches in DNA. It is possible that it carries out the mismatch recognition step. This protein has a weak ATPase activity.</text>
</comment>
<gene>
    <name evidence="9 12" type="primary">mutS</name>
    <name evidence="12" type="ORF">VLK81_06230</name>
</gene>
<dbReference type="InterPro" id="IPR007696">
    <property type="entry name" value="DNA_mismatch_repair_MutS_core"/>
</dbReference>
<dbReference type="SUPFAM" id="SSF55271">
    <property type="entry name" value="DNA repair protein MutS, domain I"/>
    <property type="match status" value="1"/>
</dbReference>
<dbReference type="PROSITE" id="PS00486">
    <property type="entry name" value="DNA_MISMATCH_REPAIR_2"/>
    <property type="match status" value="1"/>
</dbReference>
<dbReference type="InterPro" id="IPR005748">
    <property type="entry name" value="DNA_mismatch_repair_MutS"/>
</dbReference>
<dbReference type="HAMAP" id="MF_00096">
    <property type="entry name" value="MutS"/>
    <property type="match status" value="1"/>
</dbReference>
<dbReference type="InterPro" id="IPR000432">
    <property type="entry name" value="DNA_mismatch_repair_MutS_C"/>
</dbReference>
<dbReference type="Gene3D" id="3.40.1170.10">
    <property type="entry name" value="DNA repair protein MutS, domain I"/>
    <property type="match status" value="1"/>
</dbReference>
<evidence type="ECO:0000256" key="8">
    <source>
        <dbReference type="ARBA" id="ARBA00024647"/>
    </source>
</evidence>
<evidence type="ECO:0000256" key="2">
    <source>
        <dbReference type="ARBA" id="ARBA00021982"/>
    </source>
</evidence>
<dbReference type="Gene3D" id="3.30.420.110">
    <property type="entry name" value="MutS, connector domain"/>
    <property type="match status" value="1"/>
</dbReference>
<protein>
    <recommendedName>
        <fullName evidence="2 9">DNA mismatch repair protein MutS</fullName>
    </recommendedName>
</protein>
<evidence type="ECO:0000256" key="5">
    <source>
        <dbReference type="ARBA" id="ARBA00022840"/>
    </source>
</evidence>
<dbReference type="FunFam" id="3.40.50.300:FF:000870">
    <property type="entry name" value="MutS protein homolog 4"/>
    <property type="match status" value="1"/>
</dbReference>
<name>A0AAW9MVJ6_9FIRM</name>
<dbReference type="InterPro" id="IPR017261">
    <property type="entry name" value="DNA_mismatch_repair_MutS/MSH"/>
</dbReference>
<sequence length="840" mass="95937">MNDKSNLNLTPMMKQYMELKKEYPEHILLFRLGDFYEMFFDDAIKASKILGIVLTKRDCGNGNKAPMCGIPHHVSEEYIEKIIKSGNKVAIAEQLENPKEVKGLVKRGIIDVVTPGSNLFNRSSNNNFLMSIIFNNDELEIAYTDISTGEILYTIGTSSSKTIILNEIARVFPSEIIADQTTLEKLKLNNIALFENIILTDTGRIKNTKEYSKISSLNNLYNYIYKFHDSKLVHFKDPKNYKLNSFLEIDINTRNNLEIFESRNSKNFSLFRVIDNTKTPMGKRMLHSWLEKPLIDIKKIHKRNSCIESFLNNYAIVDKVSDLLNEIGDIERILAKISYSKHSPKDLYSLKESIKDLSKIKTILSLSDENLKFFSNELDDLSDIYELISSSIVDDPPFNVKDGGVIKAGYSEELDKIKESSTIGKKELVEFEKNEKESTGIKNLKIVFNKKTGYFIDITKSYLDKVPSYYNRIQTLTNSERFFTNKLKEIENKIFSSEDEALEKENEIFNNISNIILNNINRIQSASNLISRLDSILSLTIVAKRENYFKPEFNNKGILIIKDGKHPIISYNDISNSFIANDTNIGDKDNRIQIITGPNMSGKSTYLRQVALISILAQMGSFVPCKEAFLPILDKIFTRIGSSDNIVEGDSTFMVEMKEMAYILENATINSLILLDEIGRGTSTFDGLSIAWAIVEYLSKNVNAKCLFATHYHEITDLENSLNNVKNYFVDVKENSFDITFLYKVKKGVAEKSFGIEVAKLAGIDNSILKRSRQILHTIEKKYKVDIKEINENEKQIDFQAIETKKLVTKLKNLDIDSLSPRESFNLLDKLIIEAKSIED</sequence>
<dbReference type="Gene3D" id="3.40.50.300">
    <property type="entry name" value="P-loop containing nucleotide triphosphate hydrolases"/>
    <property type="match status" value="1"/>
</dbReference>
<dbReference type="SMART" id="SM00534">
    <property type="entry name" value="MUTSac"/>
    <property type="match status" value="1"/>
</dbReference>
<feature type="coiled-coil region" evidence="10">
    <location>
        <begin position="473"/>
        <end position="507"/>
    </location>
</feature>
<dbReference type="RefSeq" id="WP_324619788.1">
    <property type="nucleotide sequence ID" value="NZ_JAYKOT010000003.1"/>
</dbReference>
<feature type="binding site" evidence="9">
    <location>
        <begin position="597"/>
        <end position="604"/>
    </location>
    <ligand>
        <name>ATP</name>
        <dbReference type="ChEBI" id="CHEBI:30616"/>
    </ligand>
</feature>
<evidence type="ECO:0000256" key="9">
    <source>
        <dbReference type="HAMAP-Rule" id="MF_00096"/>
    </source>
</evidence>
<dbReference type="Pfam" id="PF05192">
    <property type="entry name" value="MutS_III"/>
    <property type="match status" value="1"/>
</dbReference>
<dbReference type="Proteomes" id="UP001357733">
    <property type="component" value="Unassembled WGS sequence"/>
</dbReference>
<dbReference type="FunFam" id="3.40.1170.10:FF:000001">
    <property type="entry name" value="DNA mismatch repair protein MutS"/>
    <property type="match status" value="1"/>
</dbReference>
<evidence type="ECO:0000256" key="10">
    <source>
        <dbReference type="SAM" id="Coils"/>
    </source>
</evidence>
<evidence type="ECO:0000256" key="7">
    <source>
        <dbReference type="ARBA" id="ARBA00023204"/>
    </source>
</evidence>
<dbReference type="InterPro" id="IPR016151">
    <property type="entry name" value="DNA_mismatch_repair_MutS_N"/>
</dbReference>
<evidence type="ECO:0000313" key="13">
    <source>
        <dbReference type="Proteomes" id="UP001357733"/>
    </source>
</evidence>
<dbReference type="GO" id="GO:0006298">
    <property type="term" value="P:mismatch repair"/>
    <property type="evidence" value="ECO:0007669"/>
    <property type="project" value="UniProtKB-UniRule"/>
</dbReference>
<evidence type="ECO:0000256" key="4">
    <source>
        <dbReference type="ARBA" id="ARBA00022763"/>
    </source>
</evidence>
<dbReference type="SUPFAM" id="SSF52540">
    <property type="entry name" value="P-loop containing nucleoside triphosphate hydrolases"/>
    <property type="match status" value="1"/>
</dbReference>
<proteinExistence type="inferred from homology"/>
<keyword evidence="7 9" id="KW-0234">DNA repair</keyword>
<dbReference type="Pfam" id="PF00488">
    <property type="entry name" value="MutS_V"/>
    <property type="match status" value="1"/>
</dbReference>
<dbReference type="PANTHER" id="PTHR11361:SF34">
    <property type="entry name" value="DNA MISMATCH REPAIR PROTEIN MSH1, MITOCHONDRIAL"/>
    <property type="match status" value="1"/>
</dbReference>
<dbReference type="GO" id="GO:0140664">
    <property type="term" value="F:ATP-dependent DNA damage sensor activity"/>
    <property type="evidence" value="ECO:0007669"/>
    <property type="project" value="InterPro"/>
</dbReference>
<keyword evidence="6 9" id="KW-0238">DNA-binding</keyword>
<dbReference type="PIRSF" id="PIRSF037677">
    <property type="entry name" value="DNA_mis_repair_Msh6"/>
    <property type="match status" value="1"/>
</dbReference>
<dbReference type="InterPro" id="IPR036678">
    <property type="entry name" value="MutS_con_dom_sf"/>
</dbReference>
<dbReference type="GO" id="GO:0030983">
    <property type="term" value="F:mismatched DNA binding"/>
    <property type="evidence" value="ECO:0007669"/>
    <property type="project" value="InterPro"/>
</dbReference>
<dbReference type="PANTHER" id="PTHR11361">
    <property type="entry name" value="DNA MISMATCH REPAIR PROTEIN MUTS FAMILY MEMBER"/>
    <property type="match status" value="1"/>
</dbReference>
<dbReference type="GO" id="GO:0005829">
    <property type="term" value="C:cytosol"/>
    <property type="evidence" value="ECO:0007669"/>
    <property type="project" value="TreeGrafter"/>
</dbReference>
<dbReference type="InterPro" id="IPR036187">
    <property type="entry name" value="DNA_mismatch_repair_MutS_sf"/>
</dbReference>
<evidence type="ECO:0000256" key="6">
    <source>
        <dbReference type="ARBA" id="ARBA00023125"/>
    </source>
</evidence>
<comment type="similarity">
    <text evidence="1 9">Belongs to the DNA mismatch repair MutS family.</text>
</comment>
<keyword evidence="5 9" id="KW-0067">ATP-binding</keyword>
<dbReference type="GO" id="GO:0003684">
    <property type="term" value="F:damaged DNA binding"/>
    <property type="evidence" value="ECO:0007669"/>
    <property type="project" value="UniProtKB-UniRule"/>
</dbReference>
<dbReference type="AlphaFoldDB" id="A0AAW9MVJ6"/>
<dbReference type="SUPFAM" id="SSF48334">
    <property type="entry name" value="DNA repair protein MutS, domain III"/>
    <property type="match status" value="1"/>
</dbReference>
<evidence type="ECO:0000313" key="12">
    <source>
        <dbReference type="EMBL" id="MEB3429609.1"/>
    </source>
</evidence>
<keyword evidence="4 9" id="KW-0227">DNA damage</keyword>
<dbReference type="NCBIfam" id="TIGR01070">
    <property type="entry name" value="mutS1"/>
    <property type="match status" value="1"/>
</dbReference>
<keyword evidence="3 9" id="KW-0547">Nucleotide-binding</keyword>
<reference evidence="12 13" key="1">
    <citation type="submission" date="2024-01" db="EMBL/GenBank/DDBJ databases">
        <title>Complete genome sequence of Citroniella saccharovorans strain M6.X9, isolated from human fecal sample.</title>
        <authorList>
            <person name="Cheng G."/>
            <person name="Westerholm M."/>
            <person name="Schnurer A."/>
        </authorList>
    </citation>
    <scope>NUCLEOTIDE SEQUENCE [LARGE SCALE GENOMIC DNA]</scope>
    <source>
        <strain evidence="12 13">DSM 29873</strain>
    </source>
</reference>
<dbReference type="FunFam" id="1.10.1420.10:FF:000001">
    <property type="entry name" value="DNA mismatch repair protein MutS"/>
    <property type="match status" value="1"/>
</dbReference>
<dbReference type="Pfam" id="PF01624">
    <property type="entry name" value="MutS_I"/>
    <property type="match status" value="1"/>
</dbReference>
<keyword evidence="13" id="KW-1185">Reference proteome</keyword>
<dbReference type="SMART" id="SM00533">
    <property type="entry name" value="MUTSd"/>
    <property type="match status" value="1"/>
</dbReference>
<dbReference type="NCBIfam" id="NF003810">
    <property type="entry name" value="PRK05399.1"/>
    <property type="match status" value="1"/>
</dbReference>
<dbReference type="Pfam" id="PF05190">
    <property type="entry name" value="MutS_IV"/>
    <property type="match status" value="1"/>
</dbReference>
<dbReference type="InterPro" id="IPR007695">
    <property type="entry name" value="DNA_mismatch_repair_MutS-lik_N"/>
</dbReference>
<dbReference type="SUPFAM" id="SSF53150">
    <property type="entry name" value="DNA repair protein MutS, domain II"/>
    <property type="match status" value="1"/>
</dbReference>
<evidence type="ECO:0000259" key="11">
    <source>
        <dbReference type="PROSITE" id="PS00486"/>
    </source>
</evidence>
<dbReference type="InterPro" id="IPR027417">
    <property type="entry name" value="P-loop_NTPase"/>
</dbReference>
<evidence type="ECO:0000256" key="3">
    <source>
        <dbReference type="ARBA" id="ARBA00022741"/>
    </source>
</evidence>
<dbReference type="InterPro" id="IPR045076">
    <property type="entry name" value="MutS"/>
</dbReference>
<comment type="caution">
    <text evidence="12">The sequence shown here is derived from an EMBL/GenBank/DDBJ whole genome shotgun (WGS) entry which is preliminary data.</text>
</comment>